<dbReference type="InterPro" id="IPR029787">
    <property type="entry name" value="Nucleotide_cyclase"/>
</dbReference>
<evidence type="ECO:0000256" key="2">
    <source>
        <dbReference type="ARBA" id="ARBA00004533"/>
    </source>
</evidence>
<dbReference type="SUPFAM" id="SSF55785">
    <property type="entry name" value="PYP-like sensor domain (PAS domain)"/>
    <property type="match status" value="1"/>
</dbReference>
<evidence type="ECO:0000256" key="8">
    <source>
        <dbReference type="SAM" id="Phobius"/>
    </source>
</evidence>
<keyword evidence="5 8" id="KW-1133">Transmembrane helix</keyword>
<name>A0AAQ1G6V8_9GAMM</name>
<dbReference type="AlphaFoldDB" id="A0AAQ1G6V8"/>
<protein>
    <recommendedName>
        <fullName evidence="3">diguanylate cyclase</fullName>
        <ecNumber evidence="3">2.7.7.65</ecNumber>
    </recommendedName>
</protein>
<dbReference type="InterPro" id="IPR000160">
    <property type="entry name" value="GGDEF_dom"/>
</dbReference>
<dbReference type="Proteomes" id="UP000243518">
    <property type="component" value="Unassembled WGS sequence"/>
</dbReference>
<comment type="caution">
    <text evidence="11">The sequence shown here is derived from an EMBL/GenBank/DDBJ whole genome shotgun (WGS) entry which is preliminary data.</text>
</comment>
<dbReference type="Gene3D" id="3.30.70.270">
    <property type="match status" value="1"/>
</dbReference>
<organism evidence="11 12">
    <name type="scientific">Halopseudomonas aestusnigri</name>
    <dbReference type="NCBI Taxonomy" id="857252"/>
    <lineage>
        <taxon>Bacteria</taxon>
        <taxon>Pseudomonadati</taxon>
        <taxon>Pseudomonadota</taxon>
        <taxon>Gammaproteobacteria</taxon>
        <taxon>Pseudomonadales</taxon>
        <taxon>Pseudomonadaceae</taxon>
        <taxon>Halopseudomonas</taxon>
    </lineage>
</organism>
<dbReference type="Pfam" id="PF03924">
    <property type="entry name" value="CHASE"/>
    <property type="match status" value="1"/>
</dbReference>
<dbReference type="FunFam" id="3.30.70.270:FF:000001">
    <property type="entry name" value="Diguanylate cyclase domain protein"/>
    <property type="match status" value="1"/>
</dbReference>
<dbReference type="CDD" id="cd01949">
    <property type="entry name" value="GGDEF"/>
    <property type="match status" value="1"/>
</dbReference>
<dbReference type="CDD" id="cd00130">
    <property type="entry name" value="PAS"/>
    <property type="match status" value="1"/>
</dbReference>
<dbReference type="SUPFAM" id="SSF55073">
    <property type="entry name" value="Nucleotide cyclase"/>
    <property type="match status" value="1"/>
</dbReference>
<dbReference type="EMBL" id="FNVE01000004">
    <property type="protein sequence ID" value="SEG24293.1"/>
    <property type="molecule type" value="Genomic_DNA"/>
</dbReference>
<keyword evidence="12" id="KW-1185">Reference proteome</keyword>
<proteinExistence type="predicted"/>
<sequence>MPAPAIDRHAKKLPALIVVLCCALAIALFVVWRALYLAEQEQARARLQLESDALAHQIEADFRNQTETLLRLAKRWPLHSSRRDLWNSDVEQLLQDFPSFQAIEWLDRNYRMQWVEPLAGNEAAANLVYPPTHPNYPVLLSSGSSGRPQLSNTFTLAQGGLGLAYYVPLYLKDGQFDGFLIGIFRVEVLMTDLVQHLHTEPVNLRLLENEKVLFSTGATNLPGANWNVGSQIRLGGNSDFRLLIYPSQQLLERTTTSLPALVTGTSTLIAILLCCSLWLAVRGAQRNRLVNESNRRLQAEITRRQKTEEILKQSQAHMRLVNDMTDNSHDALFIISLAPLEIVYLNRTCWQGLGYTEQELRNIVQVAPADVIPDAAQWLADLRNMLEHEGDAIFQRRVLHRDGHSVPLEVSVRHIRRMGRDYLICVGRNNSEQLQIAEQLQRLSHQDGLTGLFNRRHFDDTILREWRRLRREQAPLGLLMLDVDYFKRFNDELGHQAGDEALRQLSAALSRTLTREGDCICRYGGEEFAVILPGADASQCLQAAGRVHEAVAKIAIHHPKTSIASGLLTVSIGAASLIPASDKTPDDLIRQADLALYQAKTNGRDRTELGDETTTL</sequence>
<evidence type="ECO:0000313" key="12">
    <source>
        <dbReference type="Proteomes" id="UP000243518"/>
    </source>
</evidence>
<dbReference type="InterPro" id="IPR000014">
    <property type="entry name" value="PAS"/>
</dbReference>
<evidence type="ECO:0000256" key="3">
    <source>
        <dbReference type="ARBA" id="ARBA00012528"/>
    </source>
</evidence>
<evidence type="ECO:0000256" key="7">
    <source>
        <dbReference type="ARBA" id="ARBA00034247"/>
    </source>
</evidence>
<dbReference type="NCBIfam" id="TIGR00254">
    <property type="entry name" value="GGDEF"/>
    <property type="match status" value="1"/>
</dbReference>
<dbReference type="PROSITE" id="PS50839">
    <property type="entry name" value="CHASE"/>
    <property type="match status" value="1"/>
</dbReference>
<dbReference type="EC" id="2.7.7.65" evidence="3"/>
<dbReference type="InterPro" id="IPR043128">
    <property type="entry name" value="Rev_trsase/Diguanyl_cyclase"/>
</dbReference>
<feature type="domain" description="GGDEF" evidence="10">
    <location>
        <begin position="474"/>
        <end position="612"/>
    </location>
</feature>
<reference evidence="11 12" key="1">
    <citation type="submission" date="2016-10" db="EMBL/GenBank/DDBJ databases">
        <authorList>
            <person name="Varghese N."/>
            <person name="Submissions S."/>
        </authorList>
    </citation>
    <scope>NUCLEOTIDE SEQUENCE [LARGE SCALE GENOMIC DNA]</scope>
    <source>
        <strain evidence="11 12">CECT 8317</strain>
    </source>
</reference>
<evidence type="ECO:0000256" key="4">
    <source>
        <dbReference type="ARBA" id="ARBA00022692"/>
    </source>
</evidence>
<feature type="transmembrane region" description="Helical" evidence="8">
    <location>
        <begin position="258"/>
        <end position="281"/>
    </location>
</feature>
<dbReference type="InterPro" id="IPR050469">
    <property type="entry name" value="Diguanylate_Cyclase"/>
</dbReference>
<dbReference type="PROSITE" id="PS50887">
    <property type="entry name" value="GGDEF"/>
    <property type="match status" value="1"/>
</dbReference>
<dbReference type="RefSeq" id="WP_088274500.1">
    <property type="nucleotide sequence ID" value="NZ_FNVE01000004.1"/>
</dbReference>
<evidence type="ECO:0000259" key="10">
    <source>
        <dbReference type="PROSITE" id="PS50887"/>
    </source>
</evidence>
<evidence type="ECO:0000256" key="1">
    <source>
        <dbReference type="ARBA" id="ARBA00001946"/>
    </source>
</evidence>
<evidence type="ECO:0000256" key="6">
    <source>
        <dbReference type="ARBA" id="ARBA00023136"/>
    </source>
</evidence>
<evidence type="ECO:0000313" key="11">
    <source>
        <dbReference type="EMBL" id="SEG24293.1"/>
    </source>
</evidence>
<dbReference type="InterPro" id="IPR035965">
    <property type="entry name" value="PAS-like_dom_sf"/>
</dbReference>
<dbReference type="Pfam" id="PF00990">
    <property type="entry name" value="GGDEF"/>
    <property type="match status" value="1"/>
</dbReference>
<evidence type="ECO:0000259" key="9">
    <source>
        <dbReference type="PROSITE" id="PS50839"/>
    </source>
</evidence>
<keyword evidence="4 8" id="KW-0812">Transmembrane</keyword>
<dbReference type="InterPro" id="IPR006189">
    <property type="entry name" value="CHASE_dom"/>
</dbReference>
<dbReference type="Gene3D" id="3.30.450.350">
    <property type="entry name" value="CHASE domain"/>
    <property type="match status" value="1"/>
</dbReference>
<dbReference type="SMART" id="SM01079">
    <property type="entry name" value="CHASE"/>
    <property type="match status" value="1"/>
</dbReference>
<keyword evidence="6 8" id="KW-0472">Membrane</keyword>
<dbReference type="GO" id="GO:0005886">
    <property type="term" value="C:plasma membrane"/>
    <property type="evidence" value="ECO:0007669"/>
    <property type="project" value="UniProtKB-SubCell"/>
</dbReference>
<comment type="subcellular location">
    <subcellularLocation>
        <location evidence="2">Cell inner membrane</location>
    </subcellularLocation>
</comment>
<comment type="cofactor">
    <cofactor evidence="1">
        <name>Mg(2+)</name>
        <dbReference type="ChEBI" id="CHEBI:18420"/>
    </cofactor>
</comment>
<accession>A0AAQ1G6V8</accession>
<dbReference type="GO" id="GO:0052621">
    <property type="term" value="F:diguanylate cyclase activity"/>
    <property type="evidence" value="ECO:0007669"/>
    <property type="project" value="UniProtKB-EC"/>
</dbReference>
<dbReference type="SMART" id="SM00267">
    <property type="entry name" value="GGDEF"/>
    <property type="match status" value="1"/>
</dbReference>
<feature type="transmembrane region" description="Helical" evidence="8">
    <location>
        <begin position="15"/>
        <end position="36"/>
    </location>
</feature>
<dbReference type="PANTHER" id="PTHR45138">
    <property type="entry name" value="REGULATORY COMPONENTS OF SENSORY TRANSDUCTION SYSTEM"/>
    <property type="match status" value="1"/>
</dbReference>
<dbReference type="Gene3D" id="3.30.450.20">
    <property type="entry name" value="PAS domain"/>
    <property type="match status" value="1"/>
</dbReference>
<comment type="catalytic activity">
    <reaction evidence="7">
        <text>2 GTP = 3',3'-c-di-GMP + 2 diphosphate</text>
        <dbReference type="Rhea" id="RHEA:24898"/>
        <dbReference type="ChEBI" id="CHEBI:33019"/>
        <dbReference type="ChEBI" id="CHEBI:37565"/>
        <dbReference type="ChEBI" id="CHEBI:58805"/>
        <dbReference type="EC" id="2.7.7.65"/>
    </reaction>
</comment>
<gene>
    <name evidence="11" type="ORF">SAMN05216586_104224</name>
</gene>
<evidence type="ECO:0000256" key="5">
    <source>
        <dbReference type="ARBA" id="ARBA00022989"/>
    </source>
</evidence>
<feature type="domain" description="CHASE" evidence="9">
    <location>
        <begin position="107"/>
        <end position="197"/>
    </location>
</feature>
<dbReference type="GO" id="GO:0043709">
    <property type="term" value="P:cell adhesion involved in single-species biofilm formation"/>
    <property type="evidence" value="ECO:0007669"/>
    <property type="project" value="TreeGrafter"/>
</dbReference>
<dbReference type="InterPro" id="IPR042240">
    <property type="entry name" value="CHASE_sf"/>
</dbReference>
<dbReference type="GO" id="GO:0007165">
    <property type="term" value="P:signal transduction"/>
    <property type="evidence" value="ECO:0007669"/>
    <property type="project" value="UniProtKB-ARBA"/>
</dbReference>
<dbReference type="NCBIfam" id="TIGR00229">
    <property type="entry name" value="sensory_box"/>
    <property type="match status" value="1"/>
</dbReference>
<dbReference type="PANTHER" id="PTHR45138:SF9">
    <property type="entry name" value="DIGUANYLATE CYCLASE DGCM-RELATED"/>
    <property type="match status" value="1"/>
</dbReference>
<dbReference type="GO" id="GO:1902201">
    <property type="term" value="P:negative regulation of bacterial-type flagellum-dependent cell motility"/>
    <property type="evidence" value="ECO:0007669"/>
    <property type="project" value="TreeGrafter"/>
</dbReference>